<dbReference type="Proteomes" id="UP001589693">
    <property type="component" value="Unassembled WGS sequence"/>
</dbReference>
<evidence type="ECO:0000256" key="1">
    <source>
        <dbReference type="SAM" id="SignalP"/>
    </source>
</evidence>
<dbReference type="InterPro" id="IPR011043">
    <property type="entry name" value="Gal_Oxase/kelch_b-propeller"/>
</dbReference>
<keyword evidence="1" id="KW-0732">Signal</keyword>
<evidence type="ECO:0000313" key="3">
    <source>
        <dbReference type="Proteomes" id="UP001589693"/>
    </source>
</evidence>
<protein>
    <submittedName>
        <fullName evidence="2">Uncharacterized protein</fullName>
    </submittedName>
</protein>
<reference evidence="2 3" key="1">
    <citation type="submission" date="2024-09" db="EMBL/GenBank/DDBJ databases">
        <authorList>
            <person name="Sun Q."/>
            <person name="Mori K."/>
        </authorList>
    </citation>
    <scope>NUCLEOTIDE SEQUENCE [LARGE SCALE GENOMIC DNA]</scope>
    <source>
        <strain evidence="2 3">TBRC 7907</strain>
    </source>
</reference>
<name>A0ABV6A8K8_9PSEU</name>
<dbReference type="SUPFAM" id="SSF50965">
    <property type="entry name" value="Galactose oxidase, central domain"/>
    <property type="match status" value="1"/>
</dbReference>
<proteinExistence type="predicted"/>
<keyword evidence="3" id="KW-1185">Reference proteome</keyword>
<dbReference type="RefSeq" id="WP_377859713.1">
    <property type="nucleotide sequence ID" value="NZ_JBHLZU010000026.1"/>
</dbReference>
<feature type="chain" id="PRO_5045061304" evidence="1">
    <location>
        <begin position="25"/>
        <end position="347"/>
    </location>
</feature>
<comment type="caution">
    <text evidence="2">The sequence shown here is derived from an EMBL/GenBank/DDBJ whole genome shotgun (WGS) entry which is preliminary data.</text>
</comment>
<gene>
    <name evidence="2" type="ORF">ACFFQA_30175</name>
</gene>
<organism evidence="2 3">
    <name type="scientific">Allokutzneria oryzae</name>
    <dbReference type="NCBI Taxonomy" id="1378989"/>
    <lineage>
        <taxon>Bacteria</taxon>
        <taxon>Bacillati</taxon>
        <taxon>Actinomycetota</taxon>
        <taxon>Actinomycetes</taxon>
        <taxon>Pseudonocardiales</taxon>
        <taxon>Pseudonocardiaceae</taxon>
        <taxon>Allokutzneria</taxon>
    </lineage>
</organism>
<feature type="signal peptide" evidence="1">
    <location>
        <begin position="1"/>
        <end position="24"/>
    </location>
</feature>
<accession>A0ABV6A8K8</accession>
<dbReference type="EMBL" id="JBHLZU010000026">
    <property type="protein sequence ID" value="MFB9908221.1"/>
    <property type="molecule type" value="Genomic_DNA"/>
</dbReference>
<evidence type="ECO:0000313" key="2">
    <source>
        <dbReference type="EMBL" id="MFB9908221.1"/>
    </source>
</evidence>
<sequence>MRLAKLATALVCAISLVSAVPAAAKVGSWTRTPVPISKGDIAAVAALTDRDAWAVGYRLRSTTSLQAVALRWNGTGWAQESALPAETYPQALAVRSATDIWEVGSGSSHWNGRTWTKHALERGMVPEAVAAVPGGGVLAVGMNTPGSIKDGVPDVQSWDGTRWRRQVLPQLGKGGLTSIAALAPDDVWAAGYTTGGTQTTLVVHWDGRTWRKVDAPSAVGANTWISGLTAVGPGEVWAVGGSVKGSAERPFVMRWDGRAWTATQTPDVADGRLRAVGRTGGGELWAVGGKGSVTVALRWNATARRWDTESSPDISVRGFAAVPQSGGLWAVGIARQGDLVPAIARYD</sequence>